<dbReference type="Gene3D" id="2.40.10.10">
    <property type="entry name" value="Trypsin-like serine proteases"/>
    <property type="match status" value="1"/>
</dbReference>
<organism evidence="4">
    <name type="scientific">Tuwongella immobilis</name>
    <dbReference type="NCBI Taxonomy" id="692036"/>
    <lineage>
        <taxon>Bacteria</taxon>
        <taxon>Pseudomonadati</taxon>
        <taxon>Planctomycetota</taxon>
        <taxon>Planctomycetia</taxon>
        <taxon>Gemmatales</taxon>
        <taxon>Gemmataceae</taxon>
        <taxon>Tuwongella</taxon>
    </lineage>
</organism>
<dbReference type="EMBL" id="LR586016">
    <property type="protein sequence ID" value="VIP04917.1"/>
    <property type="molecule type" value="Genomic_DNA"/>
</dbReference>
<dbReference type="KEGG" id="tim:GMBLW1_42760"/>
<keyword evidence="5" id="KW-1185">Reference proteome</keyword>
<keyword evidence="2" id="KW-1133">Transmembrane helix</keyword>
<feature type="domain" description="Peptidase S1" evidence="3">
    <location>
        <begin position="50"/>
        <end position="241"/>
    </location>
</feature>
<dbReference type="InterPro" id="IPR043504">
    <property type="entry name" value="Peptidase_S1_PA_chymotrypsin"/>
</dbReference>
<proteinExistence type="predicted"/>
<gene>
    <name evidence="4" type="ORF">GMBLW1_42760</name>
</gene>
<keyword evidence="1" id="KW-1015">Disulfide bond</keyword>
<evidence type="ECO:0000256" key="2">
    <source>
        <dbReference type="SAM" id="Phobius"/>
    </source>
</evidence>
<evidence type="ECO:0000259" key="3">
    <source>
        <dbReference type="SMART" id="SM00020"/>
    </source>
</evidence>
<protein>
    <recommendedName>
        <fullName evidence="3">Peptidase S1 domain-containing protein</fullName>
    </recommendedName>
</protein>
<keyword evidence="4" id="KW-0378">Hydrolase</keyword>
<keyword evidence="2" id="KW-0812">Transmembrane</keyword>
<dbReference type="GO" id="GO:0004252">
    <property type="term" value="F:serine-type endopeptidase activity"/>
    <property type="evidence" value="ECO:0007669"/>
    <property type="project" value="InterPro"/>
</dbReference>
<evidence type="ECO:0000313" key="4">
    <source>
        <dbReference type="EMBL" id="VIP04917.1"/>
    </source>
</evidence>
<dbReference type="InterPro" id="IPR033116">
    <property type="entry name" value="TRYPSIN_SER"/>
</dbReference>
<dbReference type="AlphaFoldDB" id="A0A6C2YU95"/>
<sequence>MNPTLPFQSPWRLPLHLLRRIASVALMMLGLVGIVAAPTTVSAIDQKMMREAKNRPELVLITATRTRPAPPQTKLASGVLVHPRVVLTAAHVVDGADRWELLFPYATPQSLTRETTQAVQYPGYERGDPDGDLAVLILPQPIDVGGQLPTLHRGPLLRLDQKMILTGRVERGTPSMTKLFSATSEIIPFPGRANLYGGFPRTAQPGDSGGPVTDALNPQTIIGVISGYQPWNRRAVAMDAIMPLGKKSTAWIESQFPESRK</sequence>
<dbReference type="InterPro" id="IPR001314">
    <property type="entry name" value="Peptidase_S1A"/>
</dbReference>
<keyword evidence="4" id="KW-0645">Protease</keyword>
<accession>A0A6C2YU95</accession>
<dbReference type="Pfam" id="PF00089">
    <property type="entry name" value="Trypsin"/>
    <property type="match status" value="1"/>
</dbReference>
<reference evidence="4" key="1">
    <citation type="submission" date="2019-04" db="EMBL/GenBank/DDBJ databases">
        <authorList>
            <consortium name="Science for Life Laboratories"/>
        </authorList>
    </citation>
    <scope>NUCLEOTIDE SEQUENCE</scope>
    <source>
        <strain evidence="4">MBLW1</strain>
    </source>
</reference>
<evidence type="ECO:0000313" key="5">
    <source>
        <dbReference type="Proteomes" id="UP000464378"/>
    </source>
</evidence>
<keyword evidence="2" id="KW-0472">Membrane</keyword>
<name>A0A6C2YU95_9BACT</name>
<dbReference type="PRINTS" id="PR00722">
    <property type="entry name" value="CHYMOTRYPSIN"/>
</dbReference>
<dbReference type="Proteomes" id="UP000464378">
    <property type="component" value="Chromosome"/>
</dbReference>
<evidence type="ECO:0000256" key="1">
    <source>
        <dbReference type="ARBA" id="ARBA00023157"/>
    </source>
</evidence>
<dbReference type="RefSeq" id="WP_232056322.1">
    <property type="nucleotide sequence ID" value="NZ_LR593887.1"/>
</dbReference>
<dbReference type="SMART" id="SM00020">
    <property type="entry name" value="Tryp_SPc"/>
    <property type="match status" value="1"/>
</dbReference>
<dbReference type="SUPFAM" id="SSF50494">
    <property type="entry name" value="Trypsin-like serine proteases"/>
    <property type="match status" value="1"/>
</dbReference>
<dbReference type="InParanoid" id="A0A6C2YU95"/>
<feature type="transmembrane region" description="Helical" evidence="2">
    <location>
        <begin position="20"/>
        <end position="44"/>
    </location>
</feature>
<dbReference type="PROSITE" id="PS00135">
    <property type="entry name" value="TRYPSIN_SER"/>
    <property type="match status" value="1"/>
</dbReference>
<dbReference type="EMBL" id="LR593887">
    <property type="protein sequence ID" value="VTS07193.1"/>
    <property type="molecule type" value="Genomic_DNA"/>
</dbReference>
<dbReference type="InterPro" id="IPR001254">
    <property type="entry name" value="Trypsin_dom"/>
</dbReference>
<dbReference type="GO" id="GO:0006508">
    <property type="term" value="P:proteolysis"/>
    <property type="evidence" value="ECO:0007669"/>
    <property type="project" value="UniProtKB-KW"/>
</dbReference>
<dbReference type="InterPro" id="IPR009003">
    <property type="entry name" value="Peptidase_S1_PA"/>
</dbReference>